<dbReference type="GO" id="GO:0005886">
    <property type="term" value="C:plasma membrane"/>
    <property type="evidence" value="ECO:0007669"/>
    <property type="project" value="UniProtKB-SubCell"/>
</dbReference>
<keyword evidence="5 8" id="KW-1133">Transmembrane helix</keyword>
<feature type="chain" id="PRO_5015914743" evidence="9">
    <location>
        <begin position="24"/>
        <end position="864"/>
    </location>
</feature>
<evidence type="ECO:0000256" key="6">
    <source>
        <dbReference type="ARBA" id="ARBA00023136"/>
    </source>
</evidence>
<proteinExistence type="inferred from homology"/>
<keyword evidence="4 8" id="KW-0812">Transmembrane</keyword>
<keyword evidence="9" id="KW-0732">Signal</keyword>
<dbReference type="Gene3D" id="3.30.70.100">
    <property type="match status" value="1"/>
</dbReference>
<feature type="transmembrane region" description="Helical" evidence="8">
    <location>
        <begin position="570"/>
        <end position="595"/>
    </location>
</feature>
<dbReference type="InterPro" id="IPR010920">
    <property type="entry name" value="LSM_dom_sf"/>
</dbReference>
<feature type="signal peptide" evidence="9">
    <location>
        <begin position="1"/>
        <end position="23"/>
    </location>
</feature>
<evidence type="ECO:0000259" key="10">
    <source>
        <dbReference type="Pfam" id="PF00924"/>
    </source>
</evidence>
<dbReference type="InterPro" id="IPR023408">
    <property type="entry name" value="MscS_beta-dom_sf"/>
</dbReference>
<protein>
    <submittedName>
        <fullName evidence="12">Mechanosensitive ion channel-like protein</fullName>
    </submittedName>
</protein>
<evidence type="ECO:0000313" key="13">
    <source>
        <dbReference type="Proteomes" id="UP000248882"/>
    </source>
</evidence>
<dbReference type="PROSITE" id="PS01246">
    <property type="entry name" value="UPF0003"/>
    <property type="match status" value="1"/>
</dbReference>
<feature type="transmembrane region" description="Helical" evidence="8">
    <location>
        <begin position="295"/>
        <end position="313"/>
    </location>
</feature>
<reference evidence="12 13" key="1">
    <citation type="submission" date="2018-06" db="EMBL/GenBank/DDBJ databases">
        <title>Genomic Encyclopedia of Archaeal and Bacterial Type Strains, Phase II (KMG-II): from individual species to whole genera.</title>
        <authorList>
            <person name="Goeker M."/>
        </authorList>
    </citation>
    <scope>NUCLEOTIDE SEQUENCE [LARGE SCALE GENOMIC DNA]</scope>
    <source>
        <strain evidence="12 13">DSM 19830</strain>
    </source>
</reference>
<dbReference type="PANTHER" id="PTHR30347:SF1">
    <property type="entry name" value="MECHANOSENSITIVE CHANNEL MSCK"/>
    <property type="match status" value="1"/>
</dbReference>
<dbReference type="SUPFAM" id="SSF82861">
    <property type="entry name" value="Mechanosensitive channel protein MscS (YggB), transmembrane region"/>
    <property type="match status" value="1"/>
</dbReference>
<dbReference type="Gene3D" id="2.30.30.60">
    <property type="match status" value="1"/>
</dbReference>
<comment type="subcellular location">
    <subcellularLocation>
        <location evidence="1">Cell membrane</location>
        <topology evidence="1">Multi-pass membrane protein</topology>
    </subcellularLocation>
</comment>
<accession>A0A2W7QE06</accession>
<name>A0A2W7QE06_9BACT</name>
<feature type="transmembrane region" description="Helical" evidence="8">
    <location>
        <begin position="642"/>
        <end position="664"/>
    </location>
</feature>
<feature type="transmembrane region" description="Helical" evidence="8">
    <location>
        <begin position="616"/>
        <end position="636"/>
    </location>
</feature>
<feature type="transmembrane region" description="Helical" evidence="8">
    <location>
        <begin position="442"/>
        <end position="461"/>
    </location>
</feature>
<comment type="similarity">
    <text evidence="2">Belongs to the MscS (TC 1.A.23) family.</text>
</comment>
<evidence type="ECO:0000256" key="5">
    <source>
        <dbReference type="ARBA" id="ARBA00022989"/>
    </source>
</evidence>
<dbReference type="GO" id="GO:0008381">
    <property type="term" value="F:mechanosensitive monoatomic ion channel activity"/>
    <property type="evidence" value="ECO:0007669"/>
    <property type="project" value="UniProtKB-ARBA"/>
</dbReference>
<evidence type="ECO:0000256" key="9">
    <source>
        <dbReference type="SAM" id="SignalP"/>
    </source>
</evidence>
<evidence type="ECO:0000256" key="3">
    <source>
        <dbReference type="ARBA" id="ARBA00022475"/>
    </source>
</evidence>
<feature type="transmembrane region" description="Helical" evidence="8">
    <location>
        <begin position="528"/>
        <end position="550"/>
    </location>
</feature>
<dbReference type="Proteomes" id="UP000248882">
    <property type="component" value="Unassembled WGS sequence"/>
</dbReference>
<evidence type="ECO:0000256" key="2">
    <source>
        <dbReference type="ARBA" id="ARBA00008017"/>
    </source>
</evidence>
<dbReference type="Gene3D" id="1.10.287.1260">
    <property type="match status" value="1"/>
</dbReference>
<feature type="transmembrane region" description="Helical" evidence="8">
    <location>
        <begin position="388"/>
        <end position="407"/>
    </location>
</feature>
<dbReference type="InterPro" id="IPR011014">
    <property type="entry name" value="MscS_channel_TM-2"/>
</dbReference>
<dbReference type="AlphaFoldDB" id="A0A2W7QE06"/>
<evidence type="ECO:0000256" key="1">
    <source>
        <dbReference type="ARBA" id="ARBA00004651"/>
    </source>
</evidence>
<dbReference type="InterPro" id="IPR006685">
    <property type="entry name" value="MscS_channel_2nd"/>
</dbReference>
<sequence length="864" mass="99318">MRPMTRAFLVILCTFLFAFASLAQNDSVPIARIDSTAKDSSKVVKAPSINSLDSLFVFDDTTRVVKQSRHIGTILTQVINRAQNHAIEISKIKLELADVLDTLEMSNQLPKVKLFAEKITEQTEGDQDKFNLRYLQGMDNLIVMVKGVNEKFDSKLKSRIATLTDAGIKLEKIKSDSVFNMTLRDTTLLPAINKELSLLKKAIKSVDSTFLAQEIIMAKFQAKVSDNTVAFLELKQFLNTHRIQLEHQFWTKEINYIWEAPSFKKETNFQEVFLQSLQLNIMLLKVYWEKDNKPFILALLVLIGIYFAMRYAIKSISEEKEFASLILNRTEYFQKRTFWSVLIILLPFYLIFFSAPPLVFISILSLLMAISSTFLVKKEFGNDFFRYWLIFLFPYIVLAYNGLHWKIAFQERWYILISSLIFIVMGCLIWRSMKDKETTAAYFLKTISILLVLMQSFAFFANIFGRFNLAKTYSVTGAITFYRAVSLYLFVQVFLEVVYLIIEYRKKENDEFTSYFDFQDLQKRMKGFVSIFAICLWVYGLLWHLGYYNYIYLWVTDFLQTPRVLGATEFQYGSILLFVIILYISTFLANNIAYFASIKDQKNAASRKQRLGSSILLIRLAIWIIGFFIGMTAAKIPFDKITIVLGALSVGIGFGLQTIINNLVSGVVLAFERPIQIGDEIQVGQTSGTVKDVGIRASKIQGYDGSEIVVPNGDLLSQSLINWTLSDKKRRVELIIGVGYSSDMKKVKALLEEVLNREHVLKTPNPHVYMQTFNDSSVDFRVLFWVESMDIWIQVRAEVMAAIFEKFAEHEIEIPFPKRDLYLKSVPSNWQEKISKPGEDISPVKINKGLDASQTDENKKSSEE</sequence>
<dbReference type="EMBL" id="QKZT01000031">
    <property type="protein sequence ID" value="PZX46451.1"/>
    <property type="molecule type" value="Genomic_DNA"/>
</dbReference>
<feature type="transmembrane region" description="Helical" evidence="8">
    <location>
        <begin position="481"/>
        <end position="502"/>
    </location>
</feature>
<dbReference type="Pfam" id="PF00924">
    <property type="entry name" value="MS_channel_2nd"/>
    <property type="match status" value="1"/>
</dbReference>
<feature type="region of interest" description="Disordered" evidence="7">
    <location>
        <begin position="833"/>
        <end position="864"/>
    </location>
</feature>
<dbReference type="SUPFAM" id="SSF82689">
    <property type="entry name" value="Mechanosensitive channel protein MscS (YggB), C-terminal domain"/>
    <property type="match status" value="1"/>
</dbReference>
<keyword evidence="13" id="KW-1185">Reference proteome</keyword>
<evidence type="ECO:0000259" key="11">
    <source>
        <dbReference type="Pfam" id="PF21082"/>
    </source>
</evidence>
<dbReference type="SUPFAM" id="SSF50182">
    <property type="entry name" value="Sm-like ribonucleoproteins"/>
    <property type="match status" value="1"/>
</dbReference>
<dbReference type="PANTHER" id="PTHR30347">
    <property type="entry name" value="POTASSIUM CHANNEL RELATED"/>
    <property type="match status" value="1"/>
</dbReference>
<keyword evidence="6 8" id="KW-0472">Membrane</keyword>
<dbReference type="Pfam" id="PF21082">
    <property type="entry name" value="MS_channel_3rd"/>
    <property type="match status" value="1"/>
</dbReference>
<evidence type="ECO:0000256" key="4">
    <source>
        <dbReference type="ARBA" id="ARBA00022692"/>
    </source>
</evidence>
<keyword evidence="3" id="KW-1003">Cell membrane</keyword>
<feature type="domain" description="Mechanosensitive ion channel MscS" evidence="10">
    <location>
        <begin position="658"/>
        <end position="724"/>
    </location>
</feature>
<organism evidence="12 13">
    <name type="scientific">Algoriphagus chordae</name>
    <dbReference type="NCBI Taxonomy" id="237019"/>
    <lineage>
        <taxon>Bacteria</taxon>
        <taxon>Pseudomonadati</taxon>
        <taxon>Bacteroidota</taxon>
        <taxon>Cytophagia</taxon>
        <taxon>Cytophagales</taxon>
        <taxon>Cyclobacteriaceae</taxon>
        <taxon>Algoriphagus</taxon>
    </lineage>
</organism>
<evidence type="ECO:0000313" key="12">
    <source>
        <dbReference type="EMBL" id="PZX46451.1"/>
    </source>
</evidence>
<dbReference type="InterPro" id="IPR006686">
    <property type="entry name" value="MscS_channel_CS"/>
</dbReference>
<comment type="caution">
    <text evidence="12">The sequence shown here is derived from an EMBL/GenBank/DDBJ whole genome shotgun (WGS) entry which is preliminary data.</text>
</comment>
<dbReference type="InterPro" id="IPR011066">
    <property type="entry name" value="MscS_channel_C_sf"/>
</dbReference>
<evidence type="ECO:0000256" key="8">
    <source>
        <dbReference type="SAM" id="Phobius"/>
    </source>
</evidence>
<dbReference type="InterPro" id="IPR049278">
    <property type="entry name" value="MS_channel_C"/>
</dbReference>
<gene>
    <name evidence="12" type="ORF">LV85_04258</name>
</gene>
<evidence type="ECO:0000256" key="7">
    <source>
        <dbReference type="SAM" id="MobiDB-lite"/>
    </source>
</evidence>
<feature type="transmembrane region" description="Helical" evidence="8">
    <location>
        <begin position="413"/>
        <end position="430"/>
    </location>
</feature>
<feature type="domain" description="Mechanosensitive ion channel MscS C-terminal" evidence="11">
    <location>
        <begin position="732"/>
        <end position="814"/>
    </location>
</feature>
<dbReference type="InterPro" id="IPR052702">
    <property type="entry name" value="MscS-like_channel"/>
</dbReference>